<keyword evidence="7" id="KW-1185">Reference proteome</keyword>
<comment type="subcellular location">
    <subcellularLocation>
        <location evidence="1">Membrane</location>
        <topology evidence="1">Multi-pass membrane protein</topology>
    </subcellularLocation>
</comment>
<keyword evidence="6" id="KW-0808">Transferase</keyword>
<accession>A0A5B8S2B2</accession>
<name>A0A5B8S2B2_9SPHN</name>
<keyword evidence="3 5" id="KW-1133">Transmembrane helix</keyword>
<dbReference type="InterPro" id="IPR007269">
    <property type="entry name" value="ICMT_MeTrfase"/>
</dbReference>
<dbReference type="Pfam" id="PF04140">
    <property type="entry name" value="ICMT"/>
    <property type="match status" value="1"/>
</dbReference>
<keyword evidence="4 5" id="KW-0472">Membrane</keyword>
<dbReference type="AlphaFoldDB" id="A0A5B8S2B2"/>
<dbReference type="OrthoDB" id="7203053at2"/>
<feature type="transmembrane region" description="Helical" evidence="5">
    <location>
        <begin position="59"/>
        <end position="77"/>
    </location>
</feature>
<feature type="transmembrane region" description="Helical" evidence="5">
    <location>
        <begin position="83"/>
        <end position="104"/>
    </location>
</feature>
<dbReference type="GO" id="GO:0016020">
    <property type="term" value="C:membrane"/>
    <property type="evidence" value="ECO:0007669"/>
    <property type="project" value="UniProtKB-SubCell"/>
</dbReference>
<evidence type="ECO:0000256" key="3">
    <source>
        <dbReference type="ARBA" id="ARBA00022989"/>
    </source>
</evidence>
<evidence type="ECO:0000313" key="6">
    <source>
        <dbReference type="EMBL" id="QEA15609.1"/>
    </source>
</evidence>
<protein>
    <submittedName>
        <fullName evidence="6">Isoprenylcysteine carboxylmethyltransferase family protein</fullName>
    </submittedName>
</protein>
<evidence type="ECO:0000256" key="1">
    <source>
        <dbReference type="ARBA" id="ARBA00004141"/>
    </source>
</evidence>
<reference evidence="6 7" key="1">
    <citation type="journal article" date="2013" name="J. Microbiol. Biotechnol.">
        <title>Novosphingobium ginsenosidimutans sp. nov., with the ability to convert ginsenoside.</title>
        <authorList>
            <person name="Kim J.K."/>
            <person name="He D."/>
            <person name="Liu Q.M."/>
            <person name="Park H.Y."/>
            <person name="Jung M.S."/>
            <person name="Yoon M.H."/>
            <person name="Kim S.C."/>
            <person name="Im W.T."/>
        </authorList>
    </citation>
    <scope>NUCLEOTIDE SEQUENCE [LARGE SCALE GENOMIC DNA]</scope>
    <source>
        <strain evidence="6 7">FW-6</strain>
    </source>
</reference>
<proteinExistence type="predicted"/>
<organism evidence="6 7">
    <name type="scientific">Novosphingobium ginsenosidimutans</name>
    <dbReference type="NCBI Taxonomy" id="1176536"/>
    <lineage>
        <taxon>Bacteria</taxon>
        <taxon>Pseudomonadati</taxon>
        <taxon>Pseudomonadota</taxon>
        <taxon>Alphaproteobacteria</taxon>
        <taxon>Sphingomonadales</taxon>
        <taxon>Sphingomonadaceae</taxon>
        <taxon>Novosphingobium</taxon>
    </lineage>
</organism>
<keyword evidence="6" id="KW-0489">Methyltransferase</keyword>
<dbReference type="KEGG" id="ngf:FRF71_05365"/>
<dbReference type="GO" id="GO:0032259">
    <property type="term" value="P:methylation"/>
    <property type="evidence" value="ECO:0007669"/>
    <property type="project" value="UniProtKB-KW"/>
</dbReference>
<gene>
    <name evidence="6" type="ORF">FRF71_05365</name>
</gene>
<sequence length="197" mass="21690">MMSKVIDYSERFFLALLITPFFMAFAQIATVQPYVVLLAISETLAVILILIRRPGEMPASAYATAIAFIGTGAPLLVRPDGVAYAPAILTSAMMLAGLVVNISAKLALNRSFGLVAANRGIKLGGPYRFVRHPMYLGYIITQAGFLLAEFTMMNAAIYAVAWSCQVLRIRQEEALLRNDPAYRELMERVPRKLIPGF</sequence>
<evidence type="ECO:0000256" key="4">
    <source>
        <dbReference type="ARBA" id="ARBA00023136"/>
    </source>
</evidence>
<dbReference type="Gene3D" id="1.20.120.1630">
    <property type="match status" value="1"/>
</dbReference>
<evidence type="ECO:0000256" key="2">
    <source>
        <dbReference type="ARBA" id="ARBA00022692"/>
    </source>
</evidence>
<feature type="transmembrane region" description="Helical" evidence="5">
    <location>
        <begin position="135"/>
        <end position="161"/>
    </location>
</feature>
<keyword evidence="2 5" id="KW-0812">Transmembrane</keyword>
<feature type="transmembrane region" description="Helical" evidence="5">
    <location>
        <begin position="12"/>
        <end position="28"/>
    </location>
</feature>
<dbReference type="GO" id="GO:0004671">
    <property type="term" value="F:protein C-terminal S-isoprenylcysteine carboxyl O-methyltransferase activity"/>
    <property type="evidence" value="ECO:0007669"/>
    <property type="project" value="InterPro"/>
</dbReference>
<dbReference type="EMBL" id="CP042345">
    <property type="protein sequence ID" value="QEA15609.1"/>
    <property type="molecule type" value="Genomic_DNA"/>
</dbReference>
<dbReference type="Proteomes" id="UP000321172">
    <property type="component" value="Chromosome"/>
</dbReference>
<feature type="transmembrane region" description="Helical" evidence="5">
    <location>
        <begin position="34"/>
        <end position="52"/>
    </location>
</feature>
<evidence type="ECO:0000256" key="5">
    <source>
        <dbReference type="SAM" id="Phobius"/>
    </source>
</evidence>
<evidence type="ECO:0000313" key="7">
    <source>
        <dbReference type="Proteomes" id="UP000321172"/>
    </source>
</evidence>